<dbReference type="InterPro" id="IPR013783">
    <property type="entry name" value="Ig-like_fold"/>
</dbReference>
<dbReference type="Pfam" id="PF19077">
    <property type="entry name" value="Big_13"/>
    <property type="match status" value="16"/>
</dbReference>
<feature type="compositionally biased region" description="Basic and acidic residues" evidence="4">
    <location>
        <begin position="2662"/>
        <end position="2673"/>
    </location>
</feature>
<dbReference type="Gene3D" id="2.60.40.10">
    <property type="entry name" value="Immunoglobulins"/>
    <property type="match status" value="28"/>
</dbReference>
<feature type="compositionally biased region" description="Low complexity" evidence="4">
    <location>
        <begin position="1380"/>
        <end position="1399"/>
    </location>
</feature>
<evidence type="ECO:0000259" key="5">
    <source>
        <dbReference type="PROSITE" id="PS50853"/>
    </source>
</evidence>
<feature type="region of interest" description="Disordered" evidence="4">
    <location>
        <begin position="2759"/>
        <end position="2786"/>
    </location>
</feature>
<dbReference type="EMBL" id="NESN01000001">
    <property type="protein sequence ID" value="PUE55361.1"/>
    <property type="molecule type" value="Genomic_DNA"/>
</dbReference>
<dbReference type="PROSITE" id="PS50853">
    <property type="entry name" value="FN3"/>
    <property type="match status" value="1"/>
</dbReference>
<feature type="region of interest" description="Disordered" evidence="4">
    <location>
        <begin position="3050"/>
        <end position="3074"/>
    </location>
</feature>
<feature type="compositionally biased region" description="Low complexity" evidence="4">
    <location>
        <begin position="4003"/>
        <end position="4014"/>
    </location>
</feature>
<feature type="compositionally biased region" description="Polar residues" evidence="4">
    <location>
        <begin position="989"/>
        <end position="999"/>
    </location>
</feature>
<feature type="compositionally biased region" description="Polar residues" evidence="4">
    <location>
        <begin position="4998"/>
        <end position="5012"/>
    </location>
</feature>
<feature type="region of interest" description="Disordered" evidence="4">
    <location>
        <begin position="2453"/>
        <end position="2483"/>
    </location>
</feature>
<reference evidence="6 7" key="1">
    <citation type="submission" date="2017-04" db="EMBL/GenBank/DDBJ databases">
        <title>Unexpected and diverse lifestyles within the genus Limnohabitans.</title>
        <authorList>
            <person name="Kasalicky V."/>
            <person name="Mehrshad M."/>
            <person name="Andrei S.-A."/>
            <person name="Salcher M."/>
            <person name="Kratochvilova H."/>
            <person name="Simek K."/>
            <person name="Ghai R."/>
        </authorList>
    </citation>
    <scope>NUCLEOTIDE SEQUENCE [LARGE SCALE GENOMIC DNA]</scope>
    <source>
        <strain evidence="6 7">II-B4</strain>
    </source>
</reference>
<dbReference type="Pfam" id="PF00353">
    <property type="entry name" value="HemolysinCabind"/>
    <property type="match status" value="3"/>
</dbReference>
<feature type="region of interest" description="Disordered" evidence="4">
    <location>
        <begin position="2145"/>
        <end position="2173"/>
    </location>
</feature>
<dbReference type="InterPro" id="IPR013519">
    <property type="entry name" value="Int_alpha_beta-p"/>
</dbReference>
<feature type="compositionally biased region" description="Polar residues" evidence="4">
    <location>
        <begin position="3162"/>
        <end position="3175"/>
    </location>
</feature>
<dbReference type="PANTHER" id="PTHR13412:SF0">
    <property type="entry name" value="T-CELL IMMUNOMODULATORY PROTEIN"/>
    <property type="match status" value="1"/>
</dbReference>
<gene>
    <name evidence="6" type="ORF">B9Z37_01965</name>
</gene>
<dbReference type="SUPFAM" id="SSF51120">
    <property type="entry name" value="beta-Roll"/>
    <property type="match status" value="3"/>
</dbReference>
<feature type="compositionally biased region" description="Low complexity" evidence="4">
    <location>
        <begin position="3802"/>
        <end position="3828"/>
    </location>
</feature>
<feature type="compositionally biased region" description="Low complexity" evidence="4">
    <location>
        <begin position="870"/>
        <end position="888"/>
    </location>
</feature>
<dbReference type="Pfam" id="PF13517">
    <property type="entry name" value="FG-GAP_3"/>
    <property type="match status" value="1"/>
</dbReference>
<evidence type="ECO:0000313" key="7">
    <source>
        <dbReference type="Proteomes" id="UP000250790"/>
    </source>
</evidence>
<feature type="compositionally biased region" description="Polar residues" evidence="4">
    <location>
        <begin position="2473"/>
        <end position="2483"/>
    </location>
</feature>
<dbReference type="SUPFAM" id="SSF69318">
    <property type="entry name" value="Integrin alpha N-terminal domain"/>
    <property type="match status" value="4"/>
</dbReference>
<feature type="compositionally biased region" description="Low complexity" evidence="4">
    <location>
        <begin position="3152"/>
        <end position="3161"/>
    </location>
</feature>
<feature type="compositionally biased region" description="Low complexity" evidence="4">
    <location>
        <begin position="2156"/>
        <end position="2165"/>
    </location>
</feature>
<dbReference type="InterPro" id="IPR001343">
    <property type="entry name" value="Hemolysn_Ca-bd"/>
</dbReference>
<keyword evidence="3" id="KW-0325">Glycoprotein</keyword>
<evidence type="ECO:0000256" key="2">
    <source>
        <dbReference type="ARBA" id="ARBA00022737"/>
    </source>
</evidence>
<feature type="compositionally biased region" description="Low complexity" evidence="4">
    <location>
        <begin position="2766"/>
        <end position="2778"/>
    </location>
</feature>
<organism evidence="6 7">
    <name type="scientific">Limnohabitans parvus II-B4</name>
    <dbReference type="NCBI Taxonomy" id="1293052"/>
    <lineage>
        <taxon>Bacteria</taxon>
        <taxon>Pseudomonadati</taxon>
        <taxon>Pseudomonadota</taxon>
        <taxon>Betaproteobacteria</taxon>
        <taxon>Burkholderiales</taxon>
        <taxon>Comamonadaceae</taxon>
        <taxon>Limnohabitans</taxon>
    </lineage>
</organism>
<feature type="region of interest" description="Disordered" evidence="4">
    <location>
        <begin position="3802"/>
        <end position="3831"/>
    </location>
</feature>
<dbReference type="InterPro" id="IPR018511">
    <property type="entry name" value="Hemolysin-typ_Ca-bd_CS"/>
</dbReference>
<comment type="caution">
    <text evidence="6">The sequence shown here is derived from an EMBL/GenBank/DDBJ whole genome shotgun (WGS) entry which is preliminary data.</text>
</comment>
<feature type="region of interest" description="Disordered" evidence="4">
    <location>
        <begin position="1070"/>
        <end position="1092"/>
    </location>
</feature>
<proteinExistence type="predicted"/>
<keyword evidence="7" id="KW-1185">Reference proteome</keyword>
<accession>A0A315EDL2</accession>
<dbReference type="InterPro" id="IPR011049">
    <property type="entry name" value="Serralysin-like_metalloprot_C"/>
</dbReference>
<feature type="compositionally biased region" description="Polar residues" evidence="4">
    <location>
        <begin position="2927"/>
        <end position="2946"/>
    </location>
</feature>
<dbReference type="Gene3D" id="2.130.10.130">
    <property type="entry name" value="Integrin alpha, N-terminal"/>
    <property type="match status" value="9"/>
</dbReference>
<dbReference type="SMART" id="SM00191">
    <property type="entry name" value="Int_alpha"/>
    <property type="match status" value="18"/>
</dbReference>
<dbReference type="PROSITE" id="PS51470">
    <property type="entry name" value="FG_GAP"/>
    <property type="match status" value="4"/>
</dbReference>
<feature type="region of interest" description="Disordered" evidence="4">
    <location>
        <begin position="2662"/>
        <end position="2684"/>
    </location>
</feature>
<feature type="region of interest" description="Disordered" evidence="4">
    <location>
        <begin position="4003"/>
        <end position="4030"/>
    </location>
</feature>
<feature type="compositionally biased region" description="Low complexity" evidence="4">
    <location>
        <begin position="2948"/>
        <end position="2969"/>
    </location>
</feature>
<feature type="region of interest" description="Disordered" evidence="4">
    <location>
        <begin position="2927"/>
        <end position="2977"/>
    </location>
</feature>
<evidence type="ECO:0000256" key="1">
    <source>
        <dbReference type="ARBA" id="ARBA00022729"/>
    </source>
</evidence>
<dbReference type="PROSITE" id="PS00330">
    <property type="entry name" value="HEMOLYSIN_CALCIUM"/>
    <property type="match status" value="3"/>
</dbReference>
<feature type="domain" description="Fibronectin type-III" evidence="5">
    <location>
        <begin position="3803"/>
        <end position="3900"/>
    </location>
</feature>
<keyword evidence="1" id="KW-0732">Signal</keyword>
<keyword evidence="2" id="KW-0677">Repeat</keyword>
<dbReference type="InterPro" id="IPR044016">
    <property type="entry name" value="Big_13"/>
</dbReference>
<dbReference type="Proteomes" id="UP000250790">
    <property type="component" value="Unassembled WGS sequence"/>
</dbReference>
<sequence>MAQCHPHSIRRLKMANYKLIQIQGSSITETAIPQGAVVAKSRTIYRVKDEVGAQPEKMVLWRRGSDLVVEVQGQKVLTLSGFYAAGIDAAQAPQYLLDTGVPGNPWVVTGREPQQKLSPNEDLVWKLDDDVVNTPISHDQLQQIWANAQVREGQDVSVHRYSGDEGARQEIQDLLKRWSSHADGQSHADGLTDGDAQKNSQAGGANGTVNQVPATEIGDLVITGSIAAGPVHSGVTLYAYDTTGQLLGSSVIGVDGRYTITVPLKGDYRGTVLLKVMDSNAAGSNYLDEVTASNKSLDTTLRALGVAQEGQLQFTVTGLDAHLVINITPLTELAVRQAGVVGDVAVAATAALQANANVATAFGLAGVALTGDVITTNSAAFDARNGLSDAEKYGLALTKLSGLDSLNAGSMAVSLDLLAANLSGNALSATGATLVDQGRVKALDSLKAAGTTFNSGAGDLDNNTVLNRQLLGEIVVTEQRLNAQGQLVVSGTALPGSRLTITLPDGTTQQTDVDVSGAFTLTSTTQQATSYYTLQILGADALSASVVNRAPAAIFADMAAASDTGISHTDNITRDTTPTISGTGTAGDTITVTMPGTGEVLTTTVAADGTWSVTPTRPLADGTASASVIATNTVGSSPATSVPITIDTTPPVVPTVAALTSNTLTPTITGTAAVAAGETFTVTVHGATYAVTPNAQGLWSLDLASAVPTSGTLGTFANGNNYSVTATTTDVAGNTSIDTSAGELTINTSAPSVTLPEAPRGVNATEVGSNTGTPLVIRLPQNAQDGDTVTSVVTKPDGTTLTLTTVLSQADIDAGSIEQIILTAALTVNGVWNTSTTITPNGGTAGPAAPGSFTLDTVAPAAPAADVAALSDTGTSNTDNLTTDTTPTISGGSATPGDTITVTMPGTGEVLTTVVAANGTWSVTPTQALADGPGNVSVTATDPAGNTSAATTVALVIDATAPAAPVADVAAASDTGASSTDNITRDTTPEISGTGTAGDTITVTLPTGEVLTAVVAGNGSWSVTPTQALPEGTTNVTVTATDAAGNVSAPATVPVTIDSTAPAAPAADLAASSDSGASNTDNITTDTTPTITGSGTPGHVIKLYAPDGVTVLGTATVANDGTWSITPATAQPEGLNTFKVTATDLAGNTSAPADVPVTIDNTANVPTVVPTLGNTLTPVITGGANLAPGENLTVTVGGATYAVVPDAQGTWTLNLATATPVTGTLTLANGTHSVTAVIADAAGNVGTDISTNELVIDTGRIAVSLPEAPLGVNAAEAASAGGTPVVSLLPVGAVAGDVVTTTVTKPGGGTLTLTTTLSGADILAGRISQLIPSSELSNANNGAWTTSTTLSHNNVAGTATPGGFTLDTLAPAAPTADVAALSDTGSSNSDNNTADDTPTIRGAGATPGDTITVTLPTGEVLTAVVDPNGTWSVTPTQPLPDGAANVLVTATDPAGNTSAPTTVALVIDTAALAAPGVAIPEAAGGVSAAEAANGVQLSVTLPADARVGDVVTTVVTAPNGSTSTLTYIVLAADVSTANGGTAIGSGPFTVTQTVPLLTLQPLGANTAYLDGDWTTRSTLTDPAGNVSPAMADGFTLSATPPTISIATVAGDNTVNAAEASGALPVAGTTTAEPGQTVTVQLVNGATVLGTYTAVVQANGSYSLNIPAADLPANGSYALKADVSNAAGTPATQASRALTVDTTAPVITITSIAGDAIDPTHLTGEFNAAERGALTSSAVTTRPVISGTTNAEVGQTVTLTLDSQTYTTTVQNGGVWSYTLSNADALGLNHGSTYAITATVSDLAGNTGTDTDNGLVVNTAAPDIPTVVEQYTALHAPTITGRAMKDAGGNTYINLANGDVLTVTVNSATYTLTVGGTSSPAGLTYTNGTWSLLPASIPNGHYEVAVSVTAGGITKTDISNTELHINDVPPAITLNPISGGTLNDAESAQPLPITGTTDAPVGATVTLTLDGQTYTAAVQAGGVFSVTVPGSAVTAIADGTQTVSASVVNAYGLTGNGTQSFMVDTTAPGAATVAIPEGTLVNAAEALSAGGTALNITLPAGSQVGDVVKSVVTAPDGSVLVLSTTLTAAHITAGSISQLIPTSALTADGAWTTSTTITDTAGNTGPTSAGGFTLDTTAPAAPSGILNSASDTGLAGDSTTSDTTPTLSGAGEPGDTITVKDAAGNVIATATVQADGTWSATPTAALPEGLNALKVTATDPAGNTSAPADLPVTIDTMANVPTVVPTLGNTLTPVLTGGANLAPGETLTVTVGGATYAVTPNAQGVWTLNLATATPTSGALSLATANTYNVTAVITDAAGNVGTDVSTGELSIDVGRIAVSLPEASNGVNAAEAASVGGTPVVSSLPSGAVAGDVVTTIVTKPGGGTLTLTTTLSATDIVAGSISQLIPSSELTNANNGAWTTSTTLDHNGVPGTATPGGFSLDTVVPAAPAADVDAASDTGSSSTDNNTSDNTPVISGTGATPGDTITVTLPTGEVLEVVVPANGNWSVTPTQALPDGAANVLVTATDPMGNTSAATTVALVIDTTAPAAPVADVATSSDTGTSSTDNLTRDTTPTLSGTGTAGHVITVTLPTGEVLNTVVAGDGTWSVTPTQALPEGSANVSVTATDLAGNTSAPANVALVIDTQAPAAPAADILATSDSGRSDIDNITRDDTPTIGGGGATPGDTITVTMPGTGEVLTAVVAADGSWYVTPLQALANGTAQVSVTATDPAGNVSPPTLVPVTIDTTAPTAPVADVAAESDNGASNTDNLTNDTTPTLRGTGSAGDTITVTLPTGEVLTTVVASDGSWSVTPTQALPSGVASVSVTATDAAGNTSPASTVDLTIDTSAPAAPTVNTSLTSDTTPVLRGTASVQPGETLTVTVNGATYTVVPDAQGQWRVDTQTAVPTSGTLAPFANGQTYNVTATTTDAAGNSTSDVSTGELSIDTSLPATPADPDLTAATDTGASDTDNLTSNNTPSFAVTAPPAGGTHILYVDGVAVAATYANGVLTPNSALPDGPHTITYAVQVGSFVSETSGPLAIVIDTAAPAAPPAPDLTSATDSGGNTSDDVTGNNRPDFAVTAPPAGGSVVLLVDGVAVAATYDPNTGTITPNSPLADGVRAISYQLVDAAGNTSSASAALSVTVDTAAPATPAAPDMTAATDSGVNTDNLTSDTTPSFAVSAPPAGGNVVLYVDGLAVPATYANGEVTPLDPLPAGAHTITYALVDTAGNASAASPSLAITIDATATAAPTVAIAEAAGGVSAAEAADGVALSITLPAGAAVGDVVTTVVAGPGGATITLTTTLNAGHITAGSISETVPYSTLHPSTSYLDGAWTTSTTLTDAAGNTSPADTDGFNLAANTPTVTIGTVAGDDTVNAAEKSGAVAVGGSVTFVEPGQTVTVKMMNGAAVMATYTAIVQANGTYSLNIPAADLLSVNDRSYTLTADATNLVGTAAAQVTRALVLDATAPAISVTSVSGDAVTGSQNGTFGVSERGLPSATVTILPVISGTTDAADNAVVTLTLNGQTYTTTAQSGAWTYTLSNADAVALNHGSTYAITASVTDAAGNTGRDSDNGMVVDIATPDTPTVVELYTASHMPTLTGKAQKDAGGNNYISLATGDVLTVAVNNVTYSLTIGGTSSPTGLTYNTGTKLWSLAVTNAIVNGNYEVAVSVTTGGGSPVTKTDVSATELHINDVAPLITLNTISGGTINLAEETLALPISGSTDAPVGSTVTVSIGGNSYTATVVAGGGITGQTNSFVVTVPGTVVAALADGTQTATASVINRYGVTGTDTESVLVDTTPPTAPPADVAASSDSGINTDNITNDTTPTISGTGTDGDVITVVMPGTGEVLTATVTGGVWSVTPTQTLANGTADVRVTATDPAGNTSPVTLVPVTIDTTPPAAPVVTPLVTGDSRPIITGTATMASGDTLQVTVNGATYNVTVTNGAWTLDTSSATPVSGALGTFTAGQTYSVTATVTDLAGNTRSDTSSGEISVVTSLLAGRLDASSDSGTSGDARTNDTTPTLSGTGKPGDTIRLFAANGTTVLGTTVVLSDGTWVITPTTALAQGLQNLSITATSPSGSVTGPATVPVTIDTASTITITSVAGDAVAATGNGTFSIGERGINGNDYTLSTTVATPPVVSGTTDADVGSTVTLTLNSRTYTTTVQTGGTWSYTLSDADAKLLNHGNTYAITASVTDAAANTGTDTNNGVVVNIAPPDVPTVNNQQNITTLVPIITGTANKINNSNATIALEGGDVLTVVLKNNAGSTLATYTLTVGPNAVTTGTGGTGVNANTELSYSKTTGTWTLGGVDGIPANVFTTAGSYNVDVTTTVPNGPGTLTRSDVSSAEISIVPTAPTINNVLWTATGVGNTSRMQGVQEAYYDRNSTTFSTATTTVDNRLWYSEASTPTNTAGTVVRVYLPYGIGAVPAVAGDVIQLNWGPDTTTQVTLSATDVNTNHYVDVTVPYSVISAQSFGSVTVSAKLLVTGTSLEASSTTLNATYFFDLPLANTGGVAGDNFGYRINGRPSDNIGAKSGAYPPGTVMVGDVNGDGYDDMVIGAGQTTYSANGAAFVVFGSSAPQNVDLSAIALGNSTQGFMIAGLTTSSGQSLNIDHGDFNGDGLDDISIAGVDSGSYIVYGRSNSTATVQVSSLTTTANTNGLKVNSSIGLNNLGDLNGDGVQDWGSAFVVSMYSQWREFQAQYGAADATSLTIQNAVGNNFRLYNGGGTGIGYQDYATGADVNGDGYTDLVLRGTNSQDGTTTYAYVYFGSASGLSTAAGQSYTISGLGGFQGQMIGTGDINGDGKADMVMSTWGSNVYVNFGKSTSANYNVTELSTGTSSNGFMVQGLTTGTPDLFTQARVVGDFNGDGLDDFVFGQTAMQLNGANTGGGYLIYGKTSSNTVFLTDLKVSEGFRIDGVLNNDKALTAVSGGGDVNGDGFADLIVSSPNAISTSNNGVGQASGTTAGGVDYIIYGGPSILNPMVFQGSRGDQIGTGADETLTGTSGNNQIVGGQGNDTLVGSGGADMLAGGAGSDVIVLNADNVRSLAVRIGVDTQNIARVDGGGGMDTLRFAEPLVLSLQSARTRLENLERFDLNATGGTLQIENGLDLNATVGDYNRFNTTNGWTVTGTVTGFDGSSNYYQVVVDGTAADTVRLGAGFVKETGSLTYAGSVTTAGAYDVYSSATTRSQVLVKQGVQVVPVLLPAAAITMPEADLLSSFGFLSLAEAQDTGNANSTSSVAGTPVLVSLAGLGAAVGDEVRVNWENQTAVLYTLTAADVAAGVARVAVPASALLAATAAGTKETVGITAQVFNAVGVPLTTVGVGSAAVDFVTVPTTPPLNAPIISNVNGSTSVMTGLSEVVNTNVIYRSAALDGVQVNVVLKTAAAAGDWLKFTWGNQEYTYKFTAAVAINTPTTITVPYAVVEAQGFGTFNVSVQQFKADGVSGTAIGAANTVTGVRYAFDMQANEGTTDAARGFTLVGESNYHNAGYAVSNAGDVNGDGYDDFIVGAPGAAGYAGRSYVVFGGSQAINSLQLSQLTVVGNTRGFVITGVPGDGMSGATVTGGGDINGDGLADLVVASRANYAISAGWYPMEYASSGTTSETYVVFGKTNTTAVNLTALTAATNLTNTASALGFKVNTTGTTAAGWSVSNAGDVNGDGLDDMLVGNPNYGARDGRAYLIYGKASGAAVEVSSLPAIGASNSVGFMVTADQPSNNPGLTTMASGDVNGDGYSDLVLGAWFQGSTGVGPGGAYVVYGNSTNTSLDISTLTAGSNTRGFQIIGEVNAGIDIAGVGDVNGDGLADVLLQGNQSLVGAGNTTLKGAAWVAFGKTGNSPINVSSIEAGVGGFAIGLGLDTTNYGAYAVSSAGDFNGDGLTDVIVTHANAPFVNNGVTNASAGAAYIVFGKTGTGTVQVTSLDGSEGFRIVNPFVNERMGSAAAGGGDINGDGFDDVIIGNYLGDTTLADLGKVYVVFGGVRELQSSVFQGSNGDRIGTAGNDTLTGTSGANQMVGGLGNDTLVGGGGADVLYGGAGNDTIVVNASNVQALALRVGNNAQNIAHIDGGNGLDSIRFGETLVMSLKSTQSVVESVERFDLAGTGGTLRIESGVDVNGISHHNRFNTSNGWALTGSVLGFDNSTDYRQVVVDGTSADFLRLSGTFVRQTGTLNHSGTDSSTGVYNVFVNAATRSQVIVKNGISVQMTPAVDVFANELANGLNRNEANSNGGTLARVSLSDIGASAGNILKLTWDGQVIDYTLTGSDITAGFANIPVSTAQLTTQVALGATGTANFSVSLFNGATLLNAGDAQSAPVNFIMATAPTINSVLWSATGAGNTSALSGITEALNGQVYQANNTVTQGVDNALFNSEVIGNGTVVRVQLPTTGPIPPVAGDTLALIWGTTSTPIRLVLSAADITQKFVDVTVPEATIRADGYGLVTVQAMIEKTDGSSSAAGTQVVNFAFDLPLDLPANAASPSYGFAINGAGPGVSIYDDNNQFQGFGGSVVNMGDLNRDGLDDYAVGDMINKRIFVLFGQTDMSTLNLQGIVAGTSTQGYVIANNPFASFTYVHGLASTDFNGDGLNDLMVTMPSRNGGGGANNAVYVFYGQSSAAAGRIADALATVAASPFATTAGFRIHAAQGWSDLGSLRDETGTFTKGTTGDTTGMGTSSAGDVNGDGLEDFIIGESLAGGNTGGAPNYGRAFVMYGTTTTATSGLTLPEMSSNPTSMTNGYFINGDISLGSARVGTTIGGGGDVNGDGLDDMVLGSINATNSARAYVMFGRSGGSSMSVTSVTAASNTNGFMITDAAQTTTSTGGALPAGYNYPSVQILGDINGDGLADVGVSQYDRALVVFGKTGGAAVSGTAVAAGTSSDGFVIRMMASDRGMGTMTHAGDMNGDGLDDLVVNTTGNRAYIVFGQTAGSTVIDFGVQDLTKFVPITNQPLSFAQAQVHAAGDVNGDGFADIIVGVGTADPVLSPVRADGGKSYVIYGGFSEATASVFQLSNGDHIGTTGADTLTGTTGANQLVGGLGNDTLVGGGGADVLYGGAGHDVMQVNADNLAQLGAVGSSQNIARINGGNGIDTLKFDGTGLTLDLANVKGVAMQNMEKVDLTGSGDNTLKLTASDLLENFTSADVWNAGNSSTGNLGATVRRNQLMVTGDAGDTVVLTDLANWTATLPANVITINGNTYTGYNHNSLAAQLLIDTALNVSAT</sequence>
<dbReference type="GO" id="GO:0005509">
    <property type="term" value="F:calcium ion binding"/>
    <property type="evidence" value="ECO:0007669"/>
    <property type="project" value="InterPro"/>
</dbReference>
<feature type="region of interest" description="Disordered" evidence="4">
    <location>
        <begin position="4991"/>
        <end position="5012"/>
    </location>
</feature>
<dbReference type="PANTHER" id="PTHR13412">
    <property type="entry name" value="T-CELL IMMUNOMODULATORY PROTEIN HOMOLOG"/>
    <property type="match status" value="1"/>
</dbReference>
<feature type="compositionally biased region" description="Polar residues" evidence="4">
    <location>
        <begin position="197"/>
        <end position="210"/>
    </location>
</feature>
<feature type="region of interest" description="Disordered" evidence="4">
    <location>
        <begin position="976"/>
        <end position="999"/>
    </location>
</feature>
<dbReference type="InterPro" id="IPR024881">
    <property type="entry name" value="Tip"/>
</dbReference>
<evidence type="ECO:0000256" key="3">
    <source>
        <dbReference type="ARBA" id="ARBA00023180"/>
    </source>
</evidence>
<feature type="compositionally biased region" description="Polar residues" evidence="4">
    <location>
        <begin position="3056"/>
        <end position="3073"/>
    </location>
</feature>
<dbReference type="InterPro" id="IPR013517">
    <property type="entry name" value="FG-GAP"/>
</dbReference>
<feature type="region of interest" description="Disordered" evidence="4">
    <location>
        <begin position="2553"/>
        <end position="2580"/>
    </location>
</feature>
<feature type="region of interest" description="Disordered" evidence="4">
    <location>
        <begin position="870"/>
        <end position="897"/>
    </location>
</feature>
<dbReference type="Pfam" id="PF01839">
    <property type="entry name" value="FG-GAP"/>
    <property type="match status" value="7"/>
</dbReference>
<feature type="region of interest" description="Disordered" evidence="4">
    <location>
        <begin position="1380"/>
        <end position="1409"/>
    </location>
</feature>
<dbReference type="NCBIfam" id="NF033510">
    <property type="entry name" value="Ca_tandemer"/>
    <property type="match status" value="24"/>
</dbReference>
<feature type="compositionally biased region" description="Low complexity" evidence="4">
    <location>
        <begin position="2553"/>
        <end position="2566"/>
    </location>
</feature>
<name>A0A315EDL2_9BURK</name>
<feature type="region of interest" description="Disordered" evidence="4">
    <location>
        <begin position="3152"/>
        <end position="3175"/>
    </location>
</feature>
<feature type="compositionally biased region" description="Low complexity" evidence="4">
    <location>
        <begin position="2453"/>
        <end position="2472"/>
    </location>
</feature>
<evidence type="ECO:0000256" key="4">
    <source>
        <dbReference type="SAM" id="MobiDB-lite"/>
    </source>
</evidence>
<protein>
    <recommendedName>
        <fullName evidence="5">Fibronectin type-III domain-containing protein</fullName>
    </recommendedName>
</protein>
<feature type="region of interest" description="Disordered" evidence="4">
    <location>
        <begin position="182"/>
        <end position="210"/>
    </location>
</feature>
<dbReference type="InterPro" id="IPR028994">
    <property type="entry name" value="Integrin_alpha_N"/>
</dbReference>
<feature type="compositionally biased region" description="Polar residues" evidence="4">
    <location>
        <begin position="2570"/>
        <end position="2579"/>
    </location>
</feature>
<dbReference type="InterPro" id="IPR003961">
    <property type="entry name" value="FN3_dom"/>
</dbReference>
<evidence type="ECO:0000313" key="6">
    <source>
        <dbReference type="EMBL" id="PUE55361.1"/>
    </source>
</evidence>